<accession>A0A2K1KV33</accession>
<evidence type="ECO:0000313" key="2">
    <source>
        <dbReference type="EnsemblPlants" id="PAC:32943725.CDS.1"/>
    </source>
</evidence>
<dbReference type="InParanoid" id="A0A2K1KV33"/>
<dbReference type="EnsemblPlants" id="Pp3c3_18380V3.1">
    <property type="protein sequence ID" value="PAC:32943725.CDS.1"/>
    <property type="gene ID" value="Pp3c3_18380"/>
</dbReference>
<dbReference type="EMBL" id="ABEU02000003">
    <property type="protein sequence ID" value="PNR57621.1"/>
    <property type="molecule type" value="Genomic_DNA"/>
</dbReference>
<dbReference type="AlphaFoldDB" id="A0A2K1KV33"/>
<evidence type="ECO:0000313" key="3">
    <source>
        <dbReference type="Proteomes" id="UP000006727"/>
    </source>
</evidence>
<keyword evidence="3" id="KW-1185">Reference proteome</keyword>
<proteinExistence type="predicted"/>
<reference evidence="1 3" key="1">
    <citation type="journal article" date="2008" name="Science">
        <title>The Physcomitrella genome reveals evolutionary insights into the conquest of land by plants.</title>
        <authorList>
            <person name="Rensing S."/>
            <person name="Lang D."/>
            <person name="Zimmer A."/>
            <person name="Terry A."/>
            <person name="Salamov A."/>
            <person name="Shapiro H."/>
            <person name="Nishiyama T."/>
            <person name="Perroud P.-F."/>
            <person name="Lindquist E."/>
            <person name="Kamisugi Y."/>
            <person name="Tanahashi T."/>
            <person name="Sakakibara K."/>
            <person name="Fujita T."/>
            <person name="Oishi K."/>
            <person name="Shin-I T."/>
            <person name="Kuroki Y."/>
            <person name="Toyoda A."/>
            <person name="Suzuki Y."/>
            <person name="Hashimoto A."/>
            <person name="Yamaguchi K."/>
            <person name="Sugano A."/>
            <person name="Kohara Y."/>
            <person name="Fujiyama A."/>
            <person name="Anterola A."/>
            <person name="Aoki S."/>
            <person name="Ashton N."/>
            <person name="Barbazuk W.B."/>
            <person name="Barker E."/>
            <person name="Bennetzen J."/>
            <person name="Bezanilla M."/>
            <person name="Blankenship R."/>
            <person name="Cho S.H."/>
            <person name="Dutcher S."/>
            <person name="Estelle M."/>
            <person name="Fawcett J.A."/>
            <person name="Gundlach H."/>
            <person name="Hanada K."/>
            <person name="Heyl A."/>
            <person name="Hicks K.A."/>
            <person name="Hugh J."/>
            <person name="Lohr M."/>
            <person name="Mayer K."/>
            <person name="Melkozernov A."/>
            <person name="Murata T."/>
            <person name="Nelson D."/>
            <person name="Pils B."/>
            <person name="Prigge M."/>
            <person name="Reiss B."/>
            <person name="Renner T."/>
            <person name="Rombauts S."/>
            <person name="Rushton P."/>
            <person name="Sanderfoot A."/>
            <person name="Schween G."/>
            <person name="Shiu S.-H."/>
            <person name="Stueber K."/>
            <person name="Theodoulou F.L."/>
            <person name="Tu H."/>
            <person name="Van de Peer Y."/>
            <person name="Verrier P.J."/>
            <person name="Waters E."/>
            <person name="Wood A."/>
            <person name="Yang L."/>
            <person name="Cove D."/>
            <person name="Cuming A."/>
            <person name="Hasebe M."/>
            <person name="Lucas S."/>
            <person name="Mishler D.B."/>
            <person name="Reski R."/>
            <person name="Grigoriev I."/>
            <person name="Quatrano R.S."/>
            <person name="Boore J.L."/>
        </authorList>
    </citation>
    <scope>NUCLEOTIDE SEQUENCE [LARGE SCALE GENOMIC DNA]</scope>
    <source>
        <strain evidence="2 3">cv. Gransden 2004</strain>
    </source>
</reference>
<dbReference type="Gramene" id="Pp3c3_18380V3.2">
    <property type="protein sequence ID" value="PAC:32943726.CDS.1"/>
    <property type="gene ID" value="Pp3c3_18380"/>
</dbReference>
<gene>
    <name evidence="1" type="ORF">PHYPA_004615</name>
</gene>
<reference evidence="2" key="3">
    <citation type="submission" date="2020-12" db="UniProtKB">
        <authorList>
            <consortium name="EnsemblPlants"/>
        </authorList>
    </citation>
    <scope>IDENTIFICATION</scope>
</reference>
<organism evidence="1">
    <name type="scientific">Physcomitrium patens</name>
    <name type="common">Spreading-leaved earth moss</name>
    <name type="synonym">Physcomitrella patens</name>
    <dbReference type="NCBI Taxonomy" id="3218"/>
    <lineage>
        <taxon>Eukaryota</taxon>
        <taxon>Viridiplantae</taxon>
        <taxon>Streptophyta</taxon>
        <taxon>Embryophyta</taxon>
        <taxon>Bryophyta</taxon>
        <taxon>Bryophytina</taxon>
        <taxon>Bryopsida</taxon>
        <taxon>Funariidae</taxon>
        <taxon>Funariales</taxon>
        <taxon>Funariaceae</taxon>
        <taxon>Physcomitrium</taxon>
    </lineage>
</organism>
<dbReference type="EnsemblPlants" id="Pp3c3_18380V3.2">
    <property type="protein sequence ID" value="PAC:32943726.CDS.1"/>
    <property type="gene ID" value="Pp3c3_18380"/>
</dbReference>
<sequence>MSHRDEALIGDDFKRTSMNLDFYPLRNGKCWRKIWNSKGIYRPSLTLPLRDSATSRARVRAFSSYTSRYSESMSVFNVAKVWRDLEKQAMLATGVYTTSSVPGNGRKDEIVTLRHLNVIHTEEPASASVRNEVCRRVRRQLVYLICGVLSELGQAPTSQS</sequence>
<name>A0A2K1KV33_PHYPA</name>
<reference evidence="1 3" key="2">
    <citation type="journal article" date="2018" name="Plant J.">
        <title>The Physcomitrella patens chromosome-scale assembly reveals moss genome structure and evolution.</title>
        <authorList>
            <person name="Lang D."/>
            <person name="Ullrich K.K."/>
            <person name="Murat F."/>
            <person name="Fuchs J."/>
            <person name="Jenkins J."/>
            <person name="Haas F.B."/>
            <person name="Piednoel M."/>
            <person name="Gundlach H."/>
            <person name="Van Bel M."/>
            <person name="Meyberg R."/>
            <person name="Vives C."/>
            <person name="Morata J."/>
            <person name="Symeonidi A."/>
            <person name="Hiss M."/>
            <person name="Muchero W."/>
            <person name="Kamisugi Y."/>
            <person name="Saleh O."/>
            <person name="Blanc G."/>
            <person name="Decker E.L."/>
            <person name="van Gessel N."/>
            <person name="Grimwood J."/>
            <person name="Hayes R.D."/>
            <person name="Graham S.W."/>
            <person name="Gunter L.E."/>
            <person name="McDaniel S.F."/>
            <person name="Hoernstein S.N.W."/>
            <person name="Larsson A."/>
            <person name="Li F.W."/>
            <person name="Perroud P.F."/>
            <person name="Phillips J."/>
            <person name="Ranjan P."/>
            <person name="Rokshar D.S."/>
            <person name="Rothfels C.J."/>
            <person name="Schneider L."/>
            <person name="Shu S."/>
            <person name="Stevenson D.W."/>
            <person name="Thummler F."/>
            <person name="Tillich M."/>
            <person name="Villarreal Aguilar J.C."/>
            <person name="Widiez T."/>
            <person name="Wong G.K."/>
            <person name="Wymore A."/>
            <person name="Zhang Y."/>
            <person name="Zimmer A.D."/>
            <person name="Quatrano R.S."/>
            <person name="Mayer K.F.X."/>
            <person name="Goodstein D."/>
            <person name="Casacuberta J.M."/>
            <person name="Vandepoele K."/>
            <person name="Reski R."/>
            <person name="Cuming A.C."/>
            <person name="Tuskan G.A."/>
            <person name="Maumus F."/>
            <person name="Salse J."/>
            <person name="Schmutz J."/>
            <person name="Rensing S.A."/>
        </authorList>
    </citation>
    <scope>NUCLEOTIDE SEQUENCE [LARGE SCALE GENOMIC DNA]</scope>
    <source>
        <strain evidence="2 3">cv. Gransden 2004</strain>
    </source>
</reference>
<dbReference type="Gramene" id="Pp3c3_18380V3.1">
    <property type="protein sequence ID" value="PAC:32943725.CDS.1"/>
    <property type="gene ID" value="Pp3c3_18380"/>
</dbReference>
<evidence type="ECO:0000313" key="1">
    <source>
        <dbReference type="EMBL" id="PNR57621.1"/>
    </source>
</evidence>
<dbReference type="Proteomes" id="UP000006727">
    <property type="component" value="Chromosome 3"/>
</dbReference>
<protein>
    <submittedName>
        <fullName evidence="1 2">Uncharacterized protein</fullName>
    </submittedName>
</protein>